<evidence type="ECO:0000313" key="2">
    <source>
        <dbReference type="EMBL" id="KAB2655903.1"/>
    </source>
</evidence>
<evidence type="ECO:0008006" key="4">
    <source>
        <dbReference type="Google" id="ProtNLM"/>
    </source>
</evidence>
<proteinExistence type="predicted"/>
<sequence>MRFGFSVMAAALLSSVRGFFGGAVASPFPDISAPAPHRHRSTSKRIRLGGRTYKPNGTREVARRQRQIIEGRLTASNGVVFHS</sequence>
<feature type="signal peptide" evidence="1">
    <location>
        <begin position="1"/>
        <end position="25"/>
    </location>
</feature>
<name>A0A7V8B1I4_9HYPH</name>
<comment type="caution">
    <text evidence="2">The sequence shown here is derived from an EMBL/GenBank/DDBJ whole genome shotgun (WGS) entry which is preliminary data.</text>
</comment>
<evidence type="ECO:0000313" key="3">
    <source>
        <dbReference type="Proteomes" id="UP000460650"/>
    </source>
</evidence>
<keyword evidence="1" id="KW-0732">Signal</keyword>
<organism evidence="2 3">
    <name type="scientific">Brucella tritici</name>
    <dbReference type="NCBI Taxonomy" id="94626"/>
    <lineage>
        <taxon>Bacteria</taxon>
        <taxon>Pseudomonadati</taxon>
        <taxon>Pseudomonadota</taxon>
        <taxon>Alphaproteobacteria</taxon>
        <taxon>Hyphomicrobiales</taxon>
        <taxon>Brucellaceae</taxon>
        <taxon>Brucella/Ochrobactrum group</taxon>
        <taxon>Brucella</taxon>
    </lineage>
</organism>
<gene>
    <name evidence="2" type="ORF">F9K94_15360</name>
</gene>
<dbReference type="RefSeq" id="WP_151646681.1">
    <property type="nucleotide sequence ID" value="NZ_WBVY01000004.1"/>
</dbReference>
<protein>
    <recommendedName>
        <fullName evidence="4">Secreted protein</fullName>
    </recommendedName>
</protein>
<feature type="chain" id="PRO_5031052897" description="Secreted protein" evidence="1">
    <location>
        <begin position="26"/>
        <end position="83"/>
    </location>
</feature>
<evidence type="ECO:0000256" key="1">
    <source>
        <dbReference type="SAM" id="SignalP"/>
    </source>
</evidence>
<reference evidence="2 3" key="1">
    <citation type="submission" date="2019-09" db="EMBL/GenBank/DDBJ databases">
        <title>Taxonomic organization of the family Brucellaceae based on a phylogenomic approach.</title>
        <authorList>
            <person name="Leclercq S."/>
            <person name="Cloeckaert A."/>
            <person name="Zygmunt M.S."/>
        </authorList>
    </citation>
    <scope>NUCLEOTIDE SEQUENCE [LARGE SCALE GENOMIC DNA]</scope>
    <source>
        <strain evidence="2 3">TA93</strain>
    </source>
</reference>
<accession>A0A7V8B1I4</accession>
<dbReference type="Proteomes" id="UP000460650">
    <property type="component" value="Unassembled WGS sequence"/>
</dbReference>
<dbReference type="AlphaFoldDB" id="A0A7V8B1I4"/>
<dbReference type="EMBL" id="WBVY01000004">
    <property type="protein sequence ID" value="KAB2655903.1"/>
    <property type="molecule type" value="Genomic_DNA"/>
</dbReference>